<keyword evidence="2" id="KW-1185">Reference proteome</keyword>
<organism evidence="1 2">
    <name type="scientific">Viridibacillus arenosi FSL R5-213</name>
    <dbReference type="NCBI Taxonomy" id="1227360"/>
    <lineage>
        <taxon>Bacteria</taxon>
        <taxon>Bacillati</taxon>
        <taxon>Bacillota</taxon>
        <taxon>Bacilli</taxon>
        <taxon>Bacillales</taxon>
        <taxon>Caryophanaceae</taxon>
        <taxon>Viridibacillus</taxon>
    </lineage>
</organism>
<sequence length="100" mass="11102">MMISSLQKTYNTVNSLTDATTIASNISAGIQTYVDNVFPSSAILVYYYFIEATNGTQIVSSNSIEVKTVPDIKNAFSENYRTDNTNSFLYNVVTDSYELV</sequence>
<reference evidence="1 2" key="1">
    <citation type="journal article" date="2014" name="BMC Genomics">
        <title>Genomic comparison of sporeforming bacilli isolated from milk.</title>
        <authorList>
            <person name="Moreno Switt A.I."/>
            <person name="Andrus A.D."/>
            <person name="Ranieri M.L."/>
            <person name="Orsi R.H."/>
            <person name="Ivy R."/>
            <person name="den Bakker H.C."/>
            <person name="Martin N.H."/>
            <person name="Wiedmann M."/>
            <person name="Boor K.J."/>
        </authorList>
    </citation>
    <scope>NUCLEOTIDE SEQUENCE [LARGE SCALE GENOMIC DNA]</scope>
    <source>
        <strain evidence="1 2">FSL R5-213</strain>
    </source>
</reference>
<comment type="caution">
    <text evidence="1">The sequence shown here is derived from an EMBL/GenBank/DDBJ whole genome shotgun (WGS) entry which is preliminary data.</text>
</comment>
<name>W4F3I0_9BACL</name>
<dbReference type="Proteomes" id="UP000019062">
    <property type="component" value="Unassembled WGS sequence"/>
</dbReference>
<dbReference type="AlphaFoldDB" id="W4F3I0"/>
<proteinExistence type="predicted"/>
<evidence type="ECO:0000313" key="1">
    <source>
        <dbReference type="EMBL" id="ETT86877.1"/>
    </source>
</evidence>
<accession>W4F3I0</accession>
<gene>
    <name evidence="1" type="ORF">C176_09192</name>
</gene>
<protein>
    <submittedName>
        <fullName evidence="1">Uncharacterized protein</fullName>
    </submittedName>
</protein>
<evidence type="ECO:0000313" key="2">
    <source>
        <dbReference type="Proteomes" id="UP000019062"/>
    </source>
</evidence>
<dbReference type="EMBL" id="ASQA01000013">
    <property type="protein sequence ID" value="ETT86877.1"/>
    <property type="molecule type" value="Genomic_DNA"/>
</dbReference>
<dbReference type="RefSeq" id="WP_038182886.1">
    <property type="nucleotide sequence ID" value="NZ_ASQA01000013.1"/>
</dbReference>